<proteinExistence type="predicted"/>
<dbReference type="OrthoDB" id="980201at2"/>
<dbReference type="AlphaFoldDB" id="A0A1W2GDF7"/>
<evidence type="ECO:0000313" key="2">
    <source>
        <dbReference type="EMBL" id="SMD34554.1"/>
    </source>
</evidence>
<accession>A0A1W2GDF7</accession>
<dbReference type="EMBL" id="FWYF01000002">
    <property type="protein sequence ID" value="SMD34554.1"/>
    <property type="molecule type" value="Genomic_DNA"/>
</dbReference>
<feature type="chain" id="PRO_5010746376" evidence="1">
    <location>
        <begin position="20"/>
        <end position="294"/>
    </location>
</feature>
<name>A0A1W2GDF7_REIFA</name>
<dbReference type="RefSeq" id="WP_084372746.1">
    <property type="nucleotide sequence ID" value="NZ_FWYF01000002.1"/>
</dbReference>
<dbReference type="STRING" id="692418.SAMN04488029_2071"/>
<keyword evidence="1" id="KW-0732">Signal</keyword>
<evidence type="ECO:0000256" key="1">
    <source>
        <dbReference type="SAM" id="SignalP"/>
    </source>
</evidence>
<dbReference type="Proteomes" id="UP000192472">
    <property type="component" value="Unassembled WGS sequence"/>
</dbReference>
<feature type="signal peptide" evidence="1">
    <location>
        <begin position="1"/>
        <end position="19"/>
    </location>
</feature>
<evidence type="ECO:0000313" key="3">
    <source>
        <dbReference type="Proteomes" id="UP000192472"/>
    </source>
</evidence>
<reference evidence="2 3" key="1">
    <citation type="submission" date="2017-04" db="EMBL/GenBank/DDBJ databases">
        <authorList>
            <person name="Afonso C.L."/>
            <person name="Miller P.J."/>
            <person name="Scott M.A."/>
            <person name="Spackman E."/>
            <person name="Goraichik I."/>
            <person name="Dimitrov K.M."/>
            <person name="Suarez D.L."/>
            <person name="Swayne D.E."/>
        </authorList>
    </citation>
    <scope>NUCLEOTIDE SEQUENCE [LARGE SCALE GENOMIC DNA]</scope>
    <source>
        <strain evidence="2 3">DSM 26133</strain>
    </source>
</reference>
<gene>
    <name evidence="2" type="ORF">SAMN04488029_2071</name>
</gene>
<sequence>MRALVLFFFLILFQNFVFAQDSLVLKTGERIPYTRMAVLEDQVEIKHEVTKEFHAFPYDAVYGYSEGMKEKTYFFKQNPETEGGNDYLVVRRLCVGNLSLFEGTGNNQSLYMEKGERLEKVFEVTESKSEKLQRLEILKSFVNDDAESMAYITASGFKFKWKEIETVVEYYNKRNFDEASSSSADVVGTVYLYRTQFQKTKDRIVIKMNGEDHDLYLEDFIMLEMPIDYASKLYLRDSNIRSTHVMSGELEEQYFEILYDAKTNTFRFDKKEGTELQYEFYKIRDKVGKKITHD</sequence>
<organism evidence="2 3">
    <name type="scientific">Reichenbachiella faecimaris</name>
    <dbReference type="NCBI Taxonomy" id="692418"/>
    <lineage>
        <taxon>Bacteria</taxon>
        <taxon>Pseudomonadati</taxon>
        <taxon>Bacteroidota</taxon>
        <taxon>Cytophagia</taxon>
        <taxon>Cytophagales</taxon>
        <taxon>Reichenbachiellaceae</taxon>
        <taxon>Reichenbachiella</taxon>
    </lineage>
</organism>
<keyword evidence="3" id="KW-1185">Reference proteome</keyword>
<protein>
    <submittedName>
        <fullName evidence="2">Uncharacterized protein</fullName>
    </submittedName>
</protein>